<dbReference type="InterPro" id="IPR049163">
    <property type="entry name" value="Pif1-like_2B_dom"/>
</dbReference>
<evidence type="ECO:0000259" key="3">
    <source>
        <dbReference type="Pfam" id="PF05970"/>
    </source>
</evidence>
<evidence type="ECO:0000259" key="4">
    <source>
        <dbReference type="Pfam" id="PF14214"/>
    </source>
</evidence>
<evidence type="ECO:0000256" key="1">
    <source>
        <dbReference type="RuleBase" id="RU363044"/>
    </source>
</evidence>
<reference evidence="7" key="1">
    <citation type="submission" date="2025-08" db="UniProtKB">
        <authorList>
            <consortium name="RefSeq"/>
        </authorList>
    </citation>
    <scope>IDENTIFICATION</scope>
    <source>
        <tissue evidence="7">Leaves</tissue>
    </source>
</reference>
<dbReference type="Pfam" id="PF05970">
    <property type="entry name" value="PIF1"/>
    <property type="match status" value="1"/>
</dbReference>
<keyword evidence="1" id="KW-0233">DNA recombination</keyword>
<keyword evidence="6" id="KW-1185">Reference proteome</keyword>
<comment type="similarity">
    <text evidence="1">Belongs to the helicase family.</text>
</comment>
<dbReference type="InterPro" id="IPR025476">
    <property type="entry name" value="Helitron_helicase-like"/>
</dbReference>
<dbReference type="GeneID" id="113709820"/>
<dbReference type="InterPro" id="IPR010285">
    <property type="entry name" value="DNA_helicase_pif1-like_DEAD"/>
</dbReference>
<dbReference type="InterPro" id="IPR027417">
    <property type="entry name" value="P-loop_NTPase"/>
</dbReference>
<comment type="catalytic activity">
    <reaction evidence="1">
        <text>ATP + H2O = ADP + phosphate + H(+)</text>
        <dbReference type="Rhea" id="RHEA:13065"/>
        <dbReference type="ChEBI" id="CHEBI:15377"/>
        <dbReference type="ChEBI" id="CHEBI:15378"/>
        <dbReference type="ChEBI" id="CHEBI:30616"/>
        <dbReference type="ChEBI" id="CHEBI:43474"/>
        <dbReference type="ChEBI" id="CHEBI:456216"/>
        <dbReference type="EC" id="5.6.2.3"/>
    </reaction>
</comment>
<feature type="region of interest" description="Disordered" evidence="2">
    <location>
        <begin position="249"/>
        <end position="271"/>
    </location>
</feature>
<evidence type="ECO:0000256" key="2">
    <source>
        <dbReference type="SAM" id="MobiDB-lite"/>
    </source>
</evidence>
<feature type="domain" description="DNA helicase Pif1-like 2B" evidence="5">
    <location>
        <begin position="1523"/>
        <end position="1566"/>
    </location>
</feature>
<dbReference type="Gene3D" id="3.40.50.300">
    <property type="entry name" value="P-loop containing nucleotide triphosphate hydrolases"/>
    <property type="match status" value="2"/>
</dbReference>
<evidence type="ECO:0000259" key="5">
    <source>
        <dbReference type="Pfam" id="PF21530"/>
    </source>
</evidence>
<dbReference type="EC" id="5.6.2.3" evidence="1"/>
<feature type="domain" description="DNA helicase Pif1-like DEAD-box helicase" evidence="3">
    <location>
        <begin position="1226"/>
        <end position="1433"/>
    </location>
</feature>
<name>A0ABM4UB36_COFAR</name>
<dbReference type="PANTHER" id="PTHR10492">
    <property type="match status" value="1"/>
</dbReference>
<comment type="cofactor">
    <cofactor evidence="1">
        <name>Mg(2+)</name>
        <dbReference type="ChEBI" id="CHEBI:18420"/>
    </cofactor>
</comment>
<sequence>MVFMQRLLYALLSRLYENLLTNSLQLNTSNTSLRQVCFRTLCLDYRWREKFAGLSVEQKEAHRRKNREAYHRRKMSKLLSKTLDPQSVQPTKQCNIKPFLRPSSTNNDNNGVLMPQLIQQHLHDTVGKYNKSTLARTSDRNAIGALSSNLQLPGSKNQTNTDNRFCVSYPGSKLKSSLFCFSTYEEGNSSATNHKHICSDSAPPHDKAESFMCMNCFKFLPQNIEDAPELLAFATEYQMSQQCLKSIAKTHKGNKRSRSRKTQKSHTRGEKVPDGIEALKCISSEPDILAPKPDCSYCEAKKLYSETPNFCCSAGQIVLQENKLQDILIELYTGHSAEALSFRTYVRTYNNMFAFTSFGVHYDRSLCRRTNGIYTFKVQGQTYHFIKDLIPHECRTVYLQLYFHDTEHELENRLATSENLTESAVKKIMHVMESNPYASFLRSLKNVPNLDSYQIVLKSHSENDQRVWNQPTASQIAALWVEGQESGEGYKRHIQIYTKEGKDHLVHYYYGCYDPLQYPLLFPFGETGWHPGIKRTAPHNPNKRKRYNRTANCTPASTDCKSAEELIAAEHQASHNPENNKEFVSMREYYAYKLQMREKYTPGILNTGRLLQQYVIDMYIKIESQRLDYYRSRQQLIRREELQGIMDSVMSGHCQGSKIGQRVILPASFIGGPRDMRRRYVDAMALVQKFGKPDLFITMTCNPSWPEVKKHMLPTDEGHNRPDLLARVFHAKLDLLKDQLFKKQIFGAVAAYTYVVEFQKRGLPHTHFLIILEPGSKLYSTESYDKIVSAEIPDITANQHLFRMVRKHMIHGPCGAQNPDNVCMQGNQKKRCRNNYPKSFAQTTFHGKNAYPTYRRRNDGQKIIVRGHQLDNRWIVPHNRYLLAKFDCHINVEICSTVKAVKYIYKYIYKGHDRIHFRVNSDAPAQDNNSSQPLPIDEIKDFQSARWVCAVEAIWRVYRFNLSEIHPSVIHLQLHLQNCQSMSFTPDQDLRDVISNKYTKRTMLTEFFYMNSVDELAQDLKCTYKEFPEHFVWYPGRKKWEPRKQKDCIGRIVTAGIKEGERYFLRLLLTHVKGPKSFEDLKTVNGTYVNTFREAAILRGYFESDTSQEECLEEASSYQMPYILRRLFATLLVHFPPLNARKLWEKFEHCLSEDFMKIPDISTDETRYKVLEQINNFLESMGRDINSYALVPYPLNFNDLNKSTRDTIAETRITVLESDLQKIDLLNNDQKTAFDIITHAVFQKKHGCFFVDGPGGTGKTFLYRALLAEARSKGFIALATASCGVAASILPGGRTAHSRFNIPLDTTKNKNCRISKQSSSAELLQKASLIIWDEAPMINKGSIEAVDRLLQDLMDSNALFGSKVIVFGGDFRQVLPVVPKGTKSEFIDASIVNSYIWPHLHKLQLTENMRARDDPEFIEYLLRVGNGTEPTVNNDCIQIPPSMLIRYTNDEDSIKQLTTTVFPDLSIFSHHDFSAVNRAILTTKNEFVDQINQQLIHDMPGCIQEYISRDKCIEDSDQTIMEDFINALTPNGFPPHKLILKPNTPIMLLRNIDPPQGLCNGTRLICKSLKSNVIYATISCGEFTGKEVFLHRICFRIENDPESPVSFERIQFPIRPCFAMTINKAQGQTLDFVGIYLREPVFSHGQLYVAMSRAKNKSSIKILIKPAIFSTGEDSITHNVVYREVLDLANE</sequence>
<dbReference type="Pfam" id="PF21530">
    <property type="entry name" value="Pif1_2B_dom"/>
    <property type="match status" value="1"/>
</dbReference>
<accession>A0ABM4UB36</accession>
<feature type="compositionally biased region" description="Basic residues" evidence="2">
    <location>
        <begin position="249"/>
        <end position="266"/>
    </location>
</feature>
<keyword evidence="1" id="KW-0547">Nucleotide-binding</keyword>
<keyword evidence="1" id="KW-0347">Helicase</keyword>
<organism evidence="6 7">
    <name type="scientific">Coffea arabica</name>
    <name type="common">Arabian coffee</name>
    <dbReference type="NCBI Taxonomy" id="13443"/>
    <lineage>
        <taxon>Eukaryota</taxon>
        <taxon>Viridiplantae</taxon>
        <taxon>Streptophyta</taxon>
        <taxon>Embryophyta</taxon>
        <taxon>Tracheophyta</taxon>
        <taxon>Spermatophyta</taxon>
        <taxon>Magnoliopsida</taxon>
        <taxon>eudicotyledons</taxon>
        <taxon>Gunneridae</taxon>
        <taxon>Pentapetalae</taxon>
        <taxon>asterids</taxon>
        <taxon>lamiids</taxon>
        <taxon>Gentianales</taxon>
        <taxon>Rubiaceae</taxon>
        <taxon>Ixoroideae</taxon>
        <taxon>Gardenieae complex</taxon>
        <taxon>Bertiereae - Coffeeae clade</taxon>
        <taxon>Coffeeae</taxon>
        <taxon>Coffea</taxon>
    </lineage>
</organism>
<keyword evidence="1" id="KW-0067">ATP-binding</keyword>
<dbReference type="RefSeq" id="XP_071904500.1">
    <property type="nucleotide sequence ID" value="XM_072048399.1"/>
</dbReference>
<feature type="domain" description="Helitron helicase-like" evidence="4">
    <location>
        <begin position="589"/>
        <end position="770"/>
    </location>
</feature>
<evidence type="ECO:0000313" key="7">
    <source>
        <dbReference type="RefSeq" id="XP_071904500.1"/>
    </source>
</evidence>
<dbReference type="PANTHER" id="PTHR10492:SF100">
    <property type="entry name" value="ATP-DEPENDENT DNA HELICASE"/>
    <property type="match status" value="1"/>
</dbReference>
<proteinExistence type="inferred from homology"/>
<dbReference type="SUPFAM" id="SSF52540">
    <property type="entry name" value="P-loop containing nucleoside triphosphate hydrolases"/>
    <property type="match status" value="2"/>
</dbReference>
<dbReference type="Pfam" id="PF14214">
    <property type="entry name" value="Helitron_like_N"/>
    <property type="match status" value="1"/>
</dbReference>
<keyword evidence="1" id="KW-0378">Hydrolase</keyword>
<dbReference type="Proteomes" id="UP001652660">
    <property type="component" value="Chromosome 5e"/>
</dbReference>
<dbReference type="CDD" id="cd18809">
    <property type="entry name" value="SF1_C_RecD"/>
    <property type="match status" value="1"/>
</dbReference>
<keyword evidence="1" id="KW-0234">DNA repair</keyword>
<gene>
    <name evidence="7" type="primary">LOC113709820</name>
</gene>
<evidence type="ECO:0000313" key="6">
    <source>
        <dbReference type="Proteomes" id="UP001652660"/>
    </source>
</evidence>
<protein>
    <recommendedName>
        <fullName evidence="1">ATP-dependent DNA helicase</fullName>
        <ecNumber evidence="1">5.6.2.3</ecNumber>
    </recommendedName>
</protein>
<keyword evidence="1" id="KW-0227">DNA damage</keyword>